<gene>
    <name evidence="2" type="ORF">COHA_002978</name>
</gene>
<evidence type="ECO:0000313" key="2">
    <source>
        <dbReference type="EMBL" id="KAI7843380.1"/>
    </source>
</evidence>
<name>A0AAD5H7N8_9CHLO</name>
<keyword evidence="3" id="KW-1185">Reference proteome</keyword>
<dbReference type="SMART" id="SM00504">
    <property type="entry name" value="Ubox"/>
    <property type="match status" value="1"/>
</dbReference>
<accession>A0AAD5H7N8</accession>
<organism evidence="2 3">
    <name type="scientific">Chlorella ohadii</name>
    <dbReference type="NCBI Taxonomy" id="2649997"/>
    <lineage>
        <taxon>Eukaryota</taxon>
        <taxon>Viridiplantae</taxon>
        <taxon>Chlorophyta</taxon>
        <taxon>core chlorophytes</taxon>
        <taxon>Trebouxiophyceae</taxon>
        <taxon>Chlorellales</taxon>
        <taxon>Chlorellaceae</taxon>
        <taxon>Chlorella clade</taxon>
        <taxon>Chlorella</taxon>
    </lineage>
</organism>
<dbReference type="PANTHER" id="PTHR45958:SF18">
    <property type="entry name" value="U-BOX DOMAIN-CONTAINING PROTEIN"/>
    <property type="match status" value="1"/>
</dbReference>
<dbReference type="Pfam" id="PF04564">
    <property type="entry name" value="U-box"/>
    <property type="match status" value="1"/>
</dbReference>
<reference evidence="2" key="1">
    <citation type="submission" date="2020-11" db="EMBL/GenBank/DDBJ databases">
        <title>Chlorella ohadii genome sequencing and assembly.</title>
        <authorList>
            <person name="Murik O."/>
            <person name="Treves H."/>
            <person name="Kedem I."/>
            <person name="Shotland Y."/>
            <person name="Kaplan A."/>
        </authorList>
    </citation>
    <scope>NUCLEOTIDE SEQUENCE</scope>
    <source>
        <strain evidence="2">1</strain>
    </source>
</reference>
<dbReference type="GO" id="GO:0016567">
    <property type="term" value="P:protein ubiquitination"/>
    <property type="evidence" value="ECO:0007669"/>
    <property type="project" value="InterPro"/>
</dbReference>
<dbReference type="Proteomes" id="UP001205105">
    <property type="component" value="Unassembled WGS sequence"/>
</dbReference>
<evidence type="ECO:0000313" key="3">
    <source>
        <dbReference type="Proteomes" id="UP001205105"/>
    </source>
</evidence>
<dbReference type="Gene3D" id="3.30.40.10">
    <property type="entry name" value="Zinc/RING finger domain, C3HC4 (zinc finger)"/>
    <property type="match status" value="1"/>
</dbReference>
<dbReference type="AlphaFoldDB" id="A0AAD5H7N8"/>
<dbReference type="InterPro" id="IPR052608">
    <property type="entry name" value="U-box_domain_protein"/>
</dbReference>
<dbReference type="InterPro" id="IPR003613">
    <property type="entry name" value="Ubox_domain"/>
</dbReference>
<protein>
    <recommendedName>
        <fullName evidence="1">U-box domain-containing protein</fullName>
    </recommendedName>
</protein>
<dbReference type="EMBL" id="JADXDR010000039">
    <property type="protein sequence ID" value="KAI7843380.1"/>
    <property type="molecule type" value="Genomic_DNA"/>
</dbReference>
<feature type="domain" description="U-box" evidence="1">
    <location>
        <begin position="106"/>
        <end position="175"/>
    </location>
</feature>
<proteinExistence type="predicted"/>
<dbReference type="GO" id="GO:0004842">
    <property type="term" value="F:ubiquitin-protein transferase activity"/>
    <property type="evidence" value="ECO:0007669"/>
    <property type="project" value="InterPro"/>
</dbReference>
<comment type="caution">
    <text evidence="2">The sequence shown here is derived from an EMBL/GenBank/DDBJ whole genome shotgun (WGS) entry which is preliminary data.</text>
</comment>
<sequence>MRTQIEAGDLSEEVYRATRCLRGDTLQAKLQQLSAPLEDVLTRLDMLPLGESEDTAHLRCKRREIVTSVQADLADIDNFRQDFAAARSTMRRLNAVLDALCQQQPDFCCPITHDIMRQPVTTSTGRAYEASALRIHCATQRSQGVRPTCPLTTRVLDPAQQERPNRELQFAINTAVREAIAESGASEAEQAAMWARWWRE</sequence>
<dbReference type="PANTHER" id="PTHR45958">
    <property type="entry name" value="RING-TYPE E3 UBIQUITIN TRANSFERASE"/>
    <property type="match status" value="1"/>
</dbReference>
<evidence type="ECO:0000259" key="1">
    <source>
        <dbReference type="SMART" id="SM00504"/>
    </source>
</evidence>
<dbReference type="InterPro" id="IPR013083">
    <property type="entry name" value="Znf_RING/FYVE/PHD"/>
</dbReference>
<dbReference type="SUPFAM" id="SSF57850">
    <property type="entry name" value="RING/U-box"/>
    <property type="match status" value="1"/>
</dbReference>